<dbReference type="SUPFAM" id="SSF69322">
    <property type="entry name" value="Tricorn protease domain 2"/>
    <property type="match status" value="1"/>
</dbReference>
<evidence type="ECO:0000256" key="2">
    <source>
        <dbReference type="ARBA" id="ARBA00022741"/>
    </source>
</evidence>
<dbReference type="InterPro" id="IPR011009">
    <property type="entry name" value="Kinase-like_dom_sf"/>
</dbReference>
<evidence type="ECO:0000256" key="4">
    <source>
        <dbReference type="ARBA" id="ARBA00022840"/>
    </source>
</evidence>
<dbReference type="Pfam" id="PF00069">
    <property type="entry name" value="Pkinase"/>
    <property type="match status" value="1"/>
</dbReference>
<keyword evidence="2 5" id="KW-0547">Nucleotide-binding</keyword>
<sequence length="1143" mass="122344">MTHSLAEHVIKIEDVDATHPSGSTAAASLTHETLLSPGIRPDVLAAPEHLHAKRAVAAAIFGAEPEAVQLGRYRLLNRVGAGGMGIVYAAYDDRLDRKLALKLIRPKLHGSASGASRILREARALARLSHPHVVHVYEVGELADQRIFVAMEFLAGPTLRAWLDGERRPWPQVLAVFRQAGEGLAAAHAQGVVHRDFKPHNAIFGADGRVRVLDFGLAQFEGSEEAGESTEPAGGREPSRSLTSTGAVLGTPAYMAPEQFAAKRGDARTDQFSFCIALYEALYGHRPFAGETLAELTDAVSSGRVSPPPKSAAVPAWVHAALLRGLQSDPERRWPTMNALLAALAGDPAARWRTRRRWTSVSMVAAGLLTGGAWWAGEQVRRADAEERAELDREVAIARAEATRQAHASALAHARGSLAEAPLATLQALAELEALDPREALEARTLALAALSRGLPDRVLRGPEAEVLTVLPAAQSPWIFAQDGAGDMWRWGDERDQGQRIARLGAPAAPLVVAPSGQAWVAAHADALIGAHAFAGEWQQWRTAWHDDRRASAIDRLMITTDEAWLVRPLPATAWDLRTGREIADAFPPAPASDPQNRALVTPDARFLARGKFGADTVSIWDRTTGEARTVTAHGGLDHFLGVSSDGQFLYGTSTRDGEARAIAWDLARATAHEWRGDVGMIRGLGSLVGLVQRSSDGLVLCATQPLAAECAWRRPLVQGDDRVLVGGEGYAVESAAQQQVRRPLDLGELATGAVLRRFHAPADYDYGQLDHAGRYLARRGPAIDVWEPRDAAHTIVDLRRGLANTSTLHSPAAKFLIRHHKPTGALTRIDTRAGTSQPLAPCLTAGEGGVSIVVDETGRALVSHGGKLDLYAAGSDQPRAIAGVVEPVLRVFLAPDGRGFAAIAVDGTVYAWSDPDTSPRSFEGGDGGWRTLMYDPGGARLASLSSTGGVQVFADGALTQVMAPVSPKVNLNMDMSGDGRWLVALELGSGRLVVHDLVARTTRPLDVALGLRAEGYFGLRVSHDGQRIAVSDGERLFLVDAATAAVRSIDAGGNIWSMQFDPGGELLFGAVGDTMQVWELESMTATPMWTTKGFARLLQLGPDGELVAREDGEVHRFALGLVPRSPAELQAWLRAQVARLTP</sequence>
<dbReference type="Gene3D" id="1.10.510.10">
    <property type="entry name" value="Transferase(Phosphotransferase) domain 1"/>
    <property type="match status" value="1"/>
</dbReference>
<dbReference type="GO" id="GO:0016301">
    <property type="term" value="F:kinase activity"/>
    <property type="evidence" value="ECO:0007669"/>
    <property type="project" value="UniProtKB-KW"/>
</dbReference>
<name>A0ABT5DPS1_9BACT</name>
<dbReference type="RefSeq" id="WP_272084023.1">
    <property type="nucleotide sequence ID" value="NZ_JAQNDL010000001.1"/>
</dbReference>
<comment type="caution">
    <text evidence="8">The sequence shown here is derived from an EMBL/GenBank/DDBJ whole genome shotgun (WGS) entry which is preliminary data.</text>
</comment>
<reference evidence="8 9" key="1">
    <citation type="submission" date="2022-11" db="EMBL/GenBank/DDBJ databases">
        <title>Minimal conservation of predation-associated metabolite biosynthetic gene clusters underscores biosynthetic potential of Myxococcota including descriptions for ten novel species: Archangium lansinium sp. nov., Myxococcus landrumus sp. nov., Nannocystis bai.</title>
        <authorList>
            <person name="Ahearne A."/>
            <person name="Stevens C."/>
            <person name="Dowd S."/>
        </authorList>
    </citation>
    <scope>NUCLEOTIDE SEQUENCE [LARGE SCALE GENOMIC DNA]</scope>
    <source>
        <strain evidence="8 9">BB15-2</strain>
    </source>
</reference>
<keyword evidence="9" id="KW-1185">Reference proteome</keyword>
<dbReference type="SUPFAM" id="SSF56112">
    <property type="entry name" value="Protein kinase-like (PK-like)"/>
    <property type="match status" value="1"/>
</dbReference>
<evidence type="ECO:0000256" key="1">
    <source>
        <dbReference type="ARBA" id="ARBA00022679"/>
    </source>
</evidence>
<dbReference type="InterPro" id="IPR011044">
    <property type="entry name" value="Quino_amine_DH_bsu"/>
</dbReference>
<dbReference type="PANTHER" id="PTHR43289:SF6">
    <property type="entry name" value="SERINE_THREONINE-PROTEIN KINASE NEKL-3"/>
    <property type="match status" value="1"/>
</dbReference>
<keyword evidence="1" id="KW-0808">Transferase</keyword>
<dbReference type="Proteomes" id="UP001221686">
    <property type="component" value="Unassembled WGS sequence"/>
</dbReference>
<proteinExistence type="predicted"/>
<gene>
    <name evidence="8" type="ORF">POL25_01770</name>
</gene>
<dbReference type="EMBL" id="JAQNDL010000001">
    <property type="protein sequence ID" value="MDC0715598.1"/>
    <property type="molecule type" value="Genomic_DNA"/>
</dbReference>
<dbReference type="PROSITE" id="PS50011">
    <property type="entry name" value="PROTEIN_KINASE_DOM"/>
    <property type="match status" value="1"/>
</dbReference>
<evidence type="ECO:0000259" key="7">
    <source>
        <dbReference type="PROSITE" id="PS50011"/>
    </source>
</evidence>
<dbReference type="Gene3D" id="3.30.200.20">
    <property type="entry name" value="Phosphorylase Kinase, domain 1"/>
    <property type="match status" value="1"/>
</dbReference>
<dbReference type="PANTHER" id="PTHR43289">
    <property type="entry name" value="MITOGEN-ACTIVATED PROTEIN KINASE KINASE KINASE 20-RELATED"/>
    <property type="match status" value="1"/>
</dbReference>
<evidence type="ECO:0000313" key="8">
    <source>
        <dbReference type="EMBL" id="MDC0715598.1"/>
    </source>
</evidence>
<organism evidence="8 9">
    <name type="scientific">Nannocystis bainbridge</name>
    <dbReference type="NCBI Taxonomy" id="2995303"/>
    <lineage>
        <taxon>Bacteria</taxon>
        <taxon>Pseudomonadati</taxon>
        <taxon>Myxococcota</taxon>
        <taxon>Polyangia</taxon>
        <taxon>Nannocystales</taxon>
        <taxon>Nannocystaceae</taxon>
        <taxon>Nannocystis</taxon>
    </lineage>
</organism>
<feature type="region of interest" description="Disordered" evidence="6">
    <location>
        <begin position="223"/>
        <end position="244"/>
    </location>
</feature>
<dbReference type="CDD" id="cd14014">
    <property type="entry name" value="STKc_PknB_like"/>
    <property type="match status" value="1"/>
</dbReference>
<evidence type="ECO:0000256" key="5">
    <source>
        <dbReference type="PROSITE-ProRule" id="PRU10141"/>
    </source>
</evidence>
<dbReference type="SUPFAM" id="SSF50969">
    <property type="entry name" value="YVTN repeat-like/Quinoprotein amine dehydrogenase"/>
    <property type="match status" value="1"/>
</dbReference>
<feature type="binding site" evidence="5">
    <location>
        <position position="102"/>
    </location>
    <ligand>
        <name>ATP</name>
        <dbReference type="ChEBI" id="CHEBI:30616"/>
    </ligand>
</feature>
<protein>
    <submittedName>
        <fullName evidence="8">Serine/threonine-protein kinase</fullName>
    </submittedName>
</protein>
<dbReference type="InterPro" id="IPR017441">
    <property type="entry name" value="Protein_kinase_ATP_BS"/>
</dbReference>
<dbReference type="PROSITE" id="PS00107">
    <property type="entry name" value="PROTEIN_KINASE_ATP"/>
    <property type="match status" value="1"/>
</dbReference>
<keyword evidence="3 8" id="KW-0418">Kinase</keyword>
<feature type="domain" description="Protein kinase" evidence="7">
    <location>
        <begin position="73"/>
        <end position="350"/>
    </location>
</feature>
<dbReference type="InterPro" id="IPR015943">
    <property type="entry name" value="WD40/YVTN_repeat-like_dom_sf"/>
</dbReference>
<evidence type="ECO:0000313" key="9">
    <source>
        <dbReference type="Proteomes" id="UP001221686"/>
    </source>
</evidence>
<dbReference type="InterPro" id="IPR000719">
    <property type="entry name" value="Prot_kinase_dom"/>
</dbReference>
<evidence type="ECO:0000256" key="6">
    <source>
        <dbReference type="SAM" id="MobiDB-lite"/>
    </source>
</evidence>
<evidence type="ECO:0000256" key="3">
    <source>
        <dbReference type="ARBA" id="ARBA00022777"/>
    </source>
</evidence>
<accession>A0ABT5DPS1</accession>
<dbReference type="Gene3D" id="2.130.10.10">
    <property type="entry name" value="YVTN repeat-like/Quinoprotein amine dehydrogenase"/>
    <property type="match status" value="2"/>
</dbReference>
<keyword evidence="4 5" id="KW-0067">ATP-binding</keyword>